<keyword evidence="2" id="KW-1185">Reference proteome</keyword>
<proteinExistence type="predicted"/>
<sequence length="72" mass="7344">MAKKRNSTSAESPREEIVGERFLPEADGTGLGAPCENTSGITVCITGSVVGVLKRGVWPALTAKERAAGAGS</sequence>
<name>A0AC61QWL6_9FIRM</name>
<protein>
    <submittedName>
        <fullName evidence="1">Uncharacterized protein</fullName>
    </submittedName>
</protein>
<dbReference type="Proteomes" id="UP000307720">
    <property type="component" value="Unassembled WGS sequence"/>
</dbReference>
<dbReference type="EMBL" id="SRZB01000042">
    <property type="protein sequence ID" value="TGX96971.1"/>
    <property type="molecule type" value="Genomic_DNA"/>
</dbReference>
<accession>A0AC61QWL6</accession>
<evidence type="ECO:0000313" key="2">
    <source>
        <dbReference type="Proteomes" id="UP000307720"/>
    </source>
</evidence>
<gene>
    <name evidence="1" type="ORF">E5357_14385</name>
</gene>
<comment type="caution">
    <text evidence="1">The sequence shown here is derived from an EMBL/GenBank/DDBJ whole genome shotgun (WGS) entry which is preliminary data.</text>
</comment>
<evidence type="ECO:0000313" key="1">
    <source>
        <dbReference type="EMBL" id="TGX96971.1"/>
    </source>
</evidence>
<reference evidence="1" key="1">
    <citation type="submission" date="2019-04" db="EMBL/GenBank/DDBJ databases">
        <title>Microbes associate with the intestines of laboratory mice.</title>
        <authorList>
            <person name="Navarre W."/>
            <person name="Wong E."/>
            <person name="Huang K."/>
            <person name="Tropini C."/>
            <person name="Ng K."/>
            <person name="Yu B."/>
        </authorList>
    </citation>
    <scope>NUCLEOTIDE SEQUENCE</scope>
    <source>
        <strain evidence="1">NM72_1-8</strain>
    </source>
</reference>
<organism evidence="1 2">
    <name type="scientific">Hominisplanchenecus murintestinalis</name>
    <dbReference type="NCBI Taxonomy" id="2941517"/>
    <lineage>
        <taxon>Bacteria</taxon>
        <taxon>Bacillati</taxon>
        <taxon>Bacillota</taxon>
        <taxon>Clostridia</taxon>
        <taxon>Lachnospirales</taxon>
        <taxon>Lachnospiraceae</taxon>
        <taxon>Hominisplanchenecus</taxon>
    </lineage>
</organism>